<keyword evidence="6 15" id="KW-0028">Amino-acid biosynthesis</keyword>
<evidence type="ECO:0000256" key="9">
    <source>
        <dbReference type="ARBA" id="ARBA00022833"/>
    </source>
</evidence>
<dbReference type="Pfam" id="PF01546">
    <property type="entry name" value="Peptidase_M20"/>
    <property type="match status" value="1"/>
</dbReference>
<evidence type="ECO:0000256" key="13">
    <source>
        <dbReference type="ARBA" id="ARBA00031891"/>
    </source>
</evidence>
<evidence type="ECO:0000256" key="15">
    <source>
        <dbReference type="HAMAP-Rule" id="MF_01690"/>
    </source>
</evidence>
<dbReference type="FunFam" id="3.30.70.360:FF:000011">
    <property type="entry name" value="Succinyl-diaminopimelate desuccinylase"/>
    <property type="match status" value="1"/>
</dbReference>
<evidence type="ECO:0000259" key="16">
    <source>
        <dbReference type="Pfam" id="PF07687"/>
    </source>
</evidence>
<accession>A0A1I4NL04</accession>
<comment type="cofactor">
    <cofactor evidence="15">
        <name>Zn(2+)</name>
        <dbReference type="ChEBI" id="CHEBI:29105"/>
    </cofactor>
    <cofactor evidence="15">
        <name>Co(2+)</name>
        <dbReference type="ChEBI" id="CHEBI:48828"/>
    </cofactor>
    <text evidence="15">Binds 2 Zn(2+) or Co(2+) ions per subunit.</text>
</comment>
<dbReference type="PANTHER" id="PTHR43808:SF31">
    <property type="entry name" value="N-ACETYL-L-CITRULLINE DEACETYLASE"/>
    <property type="match status" value="1"/>
</dbReference>
<comment type="function">
    <text evidence="15">Catalyzes the hydrolysis of N-succinyl-L,L-diaminopimelic acid (SDAP), forming succinate and LL-2,6-diaminopimelate (DAP), an intermediate involved in the bacterial biosynthesis of lysine and meso-diaminopimelic acid, an essential component of bacterial cell walls.</text>
</comment>
<evidence type="ECO:0000313" key="17">
    <source>
        <dbReference type="EMBL" id="SFM16212.1"/>
    </source>
</evidence>
<dbReference type="HAMAP" id="MF_01690">
    <property type="entry name" value="DapE"/>
    <property type="match status" value="1"/>
</dbReference>
<dbReference type="NCBIfam" id="TIGR01246">
    <property type="entry name" value="dapE_proteo"/>
    <property type="match status" value="1"/>
</dbReference>
<organism evidence="17 18">
    <name type="scientific">Marinobacter zhejiangensis</name>
    <dbReference type="NCBI Taxonomy" id="488535"/>
    <lineage>
        <taxon>Bacteria</taxon>
        <taxon>Pseudomonadati</taxon>
        <taxon>Pseudomonadota</taxon>
        <taxon>Gammaproteobacteria</taxon>
        <taxon>Pseudomonadales</taxon>
        <taxon>Marinobacteraceae</taxon>
        <taxon>Marinobacter</taxon>
    </lineage>
</organism>
<dbReference type="FunFam" id="3.40.630.10:FF:000005">
    <property type="entry name" value="Succinyl-diaminopimelate desuccinylase"/>
    <property type="match status" value="1"/>
</dbReference>
<dbReference type="InterPro" id="IPR002933">
    <property type="entry name" value="Peptidase_M20"/>
</dbReference>
<dbReference type="Proteomes" id="UP000198519">
    <property type="component" value="Unassembled WGS sequence"/>
</dbReference>
<dbReference type="InterPro" id="IPR005941">
    <property type="entry name" value="DapE_proteobac"/>
</dbReference>
<dbReference type="RefSeq" id="WP_092021271.1">
    <property type="nucleotide sequence ID" value="NZ_FOUE01000002.1"/>
</dbReference>
<dbReference type="GO" id="GO:0050897">
    <property type="term" value="F:cobalt ion binding"/>
    <property type="evidence" value="ECO:0007669"/>
    <property type="project" value="UniProtKB-UniRule"/>
</dbReference>
<evidence type="ECO:0000256" key="11">
    <source>
        <dbReference type="ARBA" id="ARBA00023154"/>
    </source>
</evidence>
<dbReference type="GO" id="GO:0008777">
    <property type="term" value="F:acetylornithine deacetylase activity"/>
    <property type="evidence" value="ECO:0007669"/>
    <property type="project" value="TreeGrafter"/>
</dbReference>
<dbReference type="STRING" id="488535.SAMN04487963_1473"/>
<evidence type="ECO:0000256" key="1">
    <source>
        <dbReference type="ARBA" id="ARBA00005130"/>
    </source>
</evidence>
<comment type="similarity">
    <text evidence="2 15">Belongs to the peptidase M20A family. DapE subfamily.</text>
</comment>
<proteinExistence type="inferred from homology"/>
<feature type="binding site" evidence="15">
    <location>
        <position position="101"/>
    </location>
    <ligand>
        <name>Zn(2+)</name>
        <dbReference type="ChEBI" id="CHEBI:29105"/>
        <label>1</label>
    </ligand>
</feature>
<dbReference type="PROSITE" id="PS00759">
    <property type="entry name" value="ARGE_DAPE_CPG2_2"/>
    <property type="match status" value="1"/>
</dbReference>
<dbReference type="GO" id="GO:0006526">
    <property type="term" value="P:L-arginine biosynthetic process"/>
    <property type="evidence" value="ECO:0007669"/>
    <property type="project" value="TreeGrafter"/>
</dbReference>
<dbReference type="EC" id="3.5.1.18" evidence="4 15"/>
<evidence type="ECO:0000256" key="6">
    <source>
        <dbReference type="ARBA" id="ARBA00022605"/>
    </source>
</evidence>
<feature type="binding site" evidence="15">
    <location>
        <position position="101"/>
    </location>
    <ligand>
        <name>Zn(2+)</name>
        <dbReference type="ChEBI" id="CHEBI:29105"/>
        <label>2</label>
    </ligand>
</feature>
<evidence type="ECO:0000256" key="5">
    <source>
        <dbReference type="ARBA" id="ARBA00022391"/>
    </source>
</evidence>
<feature type="active site" evidence="15">
    <location>
        <position position="70"/>
    </location>
</feature>
<evidence type="ECO:0000256" key="10">
    <source>
        <dbReference type="ARBA" id="ARBA00022915"/>
    </source>
</evidence>
<evidence type="ECO:0000256" key="3">
    <source>
        <dbReference type="ARBA" id="ARBA00011738"/>
    </source>
</evidence>
<keyword evidence="11 15" id="KW-0457">Lysine biosynthesis</keyword>
<keyword evidence="18" id="KW-1185">Reference proteome</keyword>
<dbReference type="UniPathway" id="UPA00034">
    <property type="reaction ID" value="UER00021"/>
</dbReference>
<dbReference type="GO" id="GO:0008270">
    <property type="term" value="F:zinc ion binding"/>
    <property type="evidence" value="ECO:0007669"/>
    <property type="project" value="UniProtKB-UniRule"/>
</dbReference>
<feature type="domain" description="Peptidase M20 dimerisation" evidence="16">
    <location>
        <begin position="177"/>
        <end position="283"/>
    </location>
</feature>
<dbReference type="InterPro" id="IPR036264">
    <property type="entry name" value="Bact_exopeptidase_dim_dom"/>
</dbReference>
<feature type="binding site" evidence="15">
    <location>
        <position position="349"/>
    </location>
    <ligand>
        <name>Zn(2+)</name>
        <dbReference type="ChEBI" id="CHEBI:29105"/>
        <label>2</label>
    </ligand>
</feature>
<feature type="binding site" evidence="15">
    <location>
        <position position="68"/>
    </location>
    <ligand>
        <name>Zn(2+)</name>
        <dbReference type="ChEBI" id="CHEBI:29105"/>
        <label>1</label>
    </ligand>
</feature>
<reference evidence="18" key="1">
    <citation type="submission" date="2016-10" db="EMBL/GenBank/DDBJ databases">
        <authorList>
            <person name="Varghese N."/>
            <person name="Submissions S."/>
        </authorList>
    </citation>
    <scope>NUCLEOTIDE SEQUENCE [LARGE SCALE GENOMIC DNA]</scope>
    <source>
        <strain evidence="18">CGMCC 1.7061</strain>
    </source>
</reference>
<name>A0A1I4NL04_9GAMM</name>
<evidence type="ECO:0000256" key="8">
    <source>
        <dbReference type="ARBA" id="ARBA00022801"/>
    </source>
</evidence>
<dbReference type="NCBIfam" id="NF009557">
    <property type="entry name" value="PRK13009.1"/>
    <property type="match status" value="1"/>
</dbReference>
<dbReference type="PROSITE" id="PS00758">
    <property type="entry name" value="ARGE_DAPE_CPG2_1"/>
    <property type="match status" value="1"/>
</dbReference>
<dbReference type="SUPFAM" id="SSF53187">
    <property type="entry name" value="Zn-dependent exopeptidases"/>
    <property type="match status" value="1"/>
</dbReference>
<comment type="subunit">
    <text evidence="3 15">Homodimer.</text>
</comment>
<dbReference type="GO" id="GO:0009014">
    <property type="term" value="F:succinyl-diaminopimelate desuccinylase activity"/>
    <property type="evidence" value="ECO:0007669"/>
    <property type="project" value="UniProtKB-UniRule"/>
</dbReference>
<sequence length="376" mass="40990">MTHSPTIELAQELIRRPSVTPDDAGCQELMMSRLAPLGFAGEIMHFGDTDNLWARKGNDGPVLAFAGHTDVVPTGPEKNWDIAPFDAVIKDGFLHGRGAADMKGSLAAFVTACERFVAKYPDHRGSIALLITSDEEGPAKHGTVKVVETLEARNEKIDWCLIGEPSSTEWAGDIIKNGRRGSLHGYLTVHGVQGHVAYPHLAENPVHTTAPALDDLAREHWDSGNEFFPPTTFQITRIESGTGSNIIPGELLVHFNFRYCTENTAESLAERVSEILDKHNLNYDLEWNLSGRPFLTDRGALVTATQNAIRRVTGKETELSTSGGTSDGRFIAPTGAQVVELGPLNATIHKVNECVSTDDLDTISEIYEQILTELLA</sequence>
<dbReference type="GO" id="GO:0009089">
    <property type="term" value="P:lysine biosynthetic process via diaminopimelate"/>
    <property type="evidence" value="ECO:0007669"/>
    <property type="project" value="UniProtKB-UniRule"/>
</dbReference>
<keyword evidence="10 15" id="KW-0220">Diaminopimelate biosynthesis</keyword>
<comment type="catalytic activity">
    <reaction evidence="14 15">
        <text>N-succinyl-(2S,6S)-2,6-diaminopimelate + H2O = (2S,6S)-2,6-diaminopimelate + succinate</text>
        <dbReference type="Rhea" id="RHEA:22608"/>
        <dbReference type="ChEBI" id="CHEBI:15377"/>
        <dbReference type="ChEBI" id="CHEBI:30031"/>
        <dbReference type="ChEBI" id="CHEBI:57609"/>
        <dbReference type="ChEBI" id="CHEBI:58087"/>
        <dbReference type="EC" id="3.5.1.18"/>
    </reaction>
</comment>
<evidence type="ECO:0000256" key="14">
    <source>
        <dbReference type="ARBA" id="ARBA00051301"/>
    </source>
</evidence>
<keyword evidence="8 15" id="KW-0378">Hydrolase</keyword>
<dbReference type="EMBL" id="FOUE01000002">
    <property type="protein sequence ID" value="SFM16212.1"/>
    <property type="molecule type" value="Genomic_DNA"/>
</dbReference>
<dbReference type="PANTHER" id="PTHR43808">
    <property type="entry name" value="ACETYLORNITHINE DEACETYLASE"/>
    <property type="match status" value="1"/>
</dbReference>
<dbReference type="Gene3D" id="3.40.630.10">
    <property type="entry name" value="Zn peptidases"/>
    <property type="match status" value="2"/>
</dbReference>
<keyword evidence="9 15" id="KW-0862">Zinc</keyword>
<dbReference type="GO" id="GO:0019877">
    <property type="term" value="P:diaminopimelate biosynthetic process"/>
    <property type="evidence" value="ECO:0007669"/>
    <property type="project" value="UniProtKB-UniRule"/>
</dbReference>
<dbReference type="InterPro" id="IPR050072">
    <property type="entry name" value="Peptidase_M20A"/>
</dbReference>
<comment type="pathway">
    <text evidence="1 15">Amino-acid biosynthesis; L-lysine biosynthesis via DAP pathway; LL-2,6-diaminopimelate from (S)-tetrahydrodipicolinate (succinylase route): step 3/3.</text>
</comment>
<protein>
    <recommendedName>
        <fullName evidence="5 15">Succinyl-diaminopimelate desuccinylase</fullName>
        <shortName evidence="15">SDAP desuccinylase</shortName>
        <ecNumber evidence="4 15">3.5.1.18</ecNumber>
    </recommendedName>
    <alternativeName>
        <fullName evidence="13 15">N-succinyl-LL-2,6-diaminoheptanedioate amidohydrolase</fullName>
    </alternativeName>
</protein>
<gene>
    <name evidence="15" type="primary">dapE</name>
    <name evidence="17" type="ORF">SAMN04487963_1473</name>
</gene>
<dbReference type="SUPFAM" id="SSF55031">
    <property type="entry name" value="Bacterial exopeptidase dimerisation domain"/>
    <property type="match status" value="1"/>
</dbReference>
<dbReference type="AlphaFoldDB" id="A0A1I4NL04"/>
<feature type="binding site" evidence="15">
    <location>
        <position position="164"/>
    </location>
    <ligand>
        <name>Zn(2+)</name>
        <dbReference type="ChEBI" id="CHEBI:29105"/>
        <label>1</label>
    </ligand>
</feature>
<dbReference type="InterPro" id="IPR011650">
    <property type="entry name" value="Peptidase_M20_dimer"/>
</dbReference>
<evidence type="ECO:0000256" key="4">
    <source>
        <dbReference type="ARBA" id="ARBA00011921"/>
    </source>
</evidence>
<evidence type="ECO:0000313" key="18">
    <source>
        <dbReference type="Proteomes" id="UP000198519"/>
    </source>
</evidence>
<evidence type="ECO:0000256" key="2">
    <source>
        <dbReference type="ARBA" id="ARBA00006746"/>
    </source>
</evidence>
<feature type="binding site" evidence="15">
    <location>
        <position position="136"/>
    </location>
    <ligand>
        <name>Zn(2+)</name>
        <dbReference type="ChEBI" id="CHEBI:29105"/>
        <label>2</label>
    </ligand>
</feature>
<keyword evidence="7 15" id="KW-0479">Metal-binding</keyword>
<dbReference type="CDD" id="cd03891">
    <property type="entry name" value="M20_DapE_proteobac"/>
    <property type="match status" value="1"/>
</dbReference>
<keyword evidence="12 15" id="KW-0170">Cobalt</keyword>
<dbReference type="InterPro" id="IPR001261">
    <property type="entry name" value="ArgE/DapE_CS"/>
</dbReference>
<feature type="active site" description="Proton acceptor" evidence="15">
    <location>
        <position position="135"/>
    </location>
</feature>
<dbReference type="Pfam" id="PF07687">
    <property type="entry name" value="M20_dimer"/>
    <property type="match status" value="1"/>
</dbReference>
<dbReference type="OrthoDB" id="9809784at2"/>
<evidence type="ECO:0000256" key="12">
    <source>
        <dbReference type="ARBA" id="ARBA00023285"/>
    </source>
</evidence>
<evidence type="ECO:0000256" key="7">
    <source>
        <dbReference type="ARBA" id="ARBA00022723"/>
    </source>
</evidence>